<dbReference type="Pfam" id="PF00293">
    <property type="entry name" value="NUDIX"/>
    <property type="match status" value="1"/>
</dbReference>
<dbReference type="Gene3D" id="3.90.79.10">
    <property type="entry name" value="Nucleoside Triphosphate Pyrophosphohydrolase"/>
    <property type="match status" value="1"/>
</dbReference>
<protein>
    <recommendedName>
        <fullName evidence="13">8-oxo-dGTP diphosphatase</fullName>
        <ecNumber evidence="12">3.6.1.55</ecNumber>
    </recommendedName>
    <alternativeName>
        <fullName evidence="16">7,8-dihydro-8-oxoguanine-triphosphatase</fullName>
    </alternativeName>
    <alternativeName>
        <fullName evidence="15">Mutator protein MutT</fullName>
    </alternativeName>
    <alternativeName>
        <fullName evidence="14">dGTP pyrophosphohydrolase</fullName>
    </alternativeName>
</protein>
<feature type="binding site" evidence="17">
    <location>
        <begin position="34"/>
        <end position="37"/>
    </location>
    <ligand>
        <name>8-oxo-dGTP</name>
        <dbReference type="ChEBI" id="CHEBI:77896"/>
    </ligand>
</feature>
<dbReference type="GO" id="GO:0008413">
    <property type="term" value="F:8-oxo-7,8-dihydroguanosine triphosphate pyrophosphatase activity"/>
    <property type="evidence" value="ECO:0007669"/>
    <property type="project" value="InterPro"/>
</dbReference>
<keyword evidence="9" id="KW-0234">DNA repair</keyword>
<keyword evidence="4" id="KW-0235">DNA replication</keyword>
<evidence type="ECO:0000259" key="20">
    <source>
        <dbReference type="PROSITE" id="PS51462"/>
    </source>
</evidence>
<dbReference type="Proteomes" id="UP000251088">
    <property type="component" value="Unassembled WGS sequence"/>
</dbReference>
<comment type="similarity">
    <text evidence="2 19">Belongs to the Nudix hydrolase family.</text>
</comment>
<reference evidence="21 22" key="1">
    <citation type="submission" date="2018-06" db="EMBL/GenBank/DDBJ databases">
        <authorList>
            <consortium name="Pathogen Informatics"/>
            <person name="Doyle S."/>
        </authorList>
    </citation>
    <scope>NUCLEOTIDE SEQUENCE [LARGE SCALE GENOMIC DNA]</scope>
    <source>
        <strain evidence="21 22">NCTC9128</strain>
    </source>
</reference>
<dbReference type="GO" id="GO:0044716">
    <property type="term" value="F:8-oxo-GDP phosphatase activity"/>
    <property type="evidence" value="ECO:0007669"/>
    <property type="project" value="TreeGrafter"/>
</dbReference>
<feature type="binding site" evidence="18">
    <location>
        <position position="37"/>
    </location>
    <ligand>
        <name>Mg(2+)</name>
        <dbReference type="ChEBI" id="CHEBI:18420"/>
    </ligand>
</feature>
<keyword evidence="3" id="KW-0515">Mutator protein</keyword>
<evidence type="ECO:0000256" key="1">
    <source>
        <dbReference type="ARBA" id="ARBA00001946"/>
    </source>
</evidence>
<dbReference type="PANTHER" id="PTHR47707">
    <property type="entry name" value="8-OXO-DGTP DIPHOSPHATASE"/>
    <property type="match status" value="1"/>
</dbReference>
<evidence type="ECO:0000256" key="17">
    <source>
        <dbReference type="PIRSR" id="PIRSR603561-1"/>
    </source>
</evidence>
<dbReference type="PRINTS" id="PR01401">
    <property type="entry name" value="MUTATORMUTT"/>
</dbReference>
<dbReference type="EMBL" id="UAWN01000014">
    <property type="protein sequence ID" value="SQC39247.1"/>
    <property type="molecule type" value="Genomic_DNA"/>
</dbReference>
<dbReference type="NCBIfam" id="TIGR00586">
    <property type="entry name" value="mutt"/>
    <property type="match status" value="1"/>
</dbReference>
<dbReference type="InterPro" id="IPR003561">
    <property type="entry name" value="Mutator_MutT"/>
</dbReference>
<evidence type="ECO:0000256" key="19">
    <source>
        <dbReference type="RuleBase" id="RU003476"/>
    </source>
</evidence>
<feature type="binding site" evidence="17">
    <location>
        <position position="125"/>
    </location>
    <ligand>
        <name>8-oxo-dGTP</name>
        <dbReference type="ChEBI" id="CHEBI:77896"/>
    </ligand>
</feature>
<evidence type="ECO:0000313" key="22">
    <source>
        <dbReference type="Proteomes" id="UP000251088"/>
    </source>
</evidence>
<proteinExistence type="inferred from homology"/>
<keyword evidence="5 18" id="KW-0479">Metal-binding</keyword>
<evidence type="ECO:0000256" key="14">
    <source>
        <dbReference type="ARBA" id="ARBA00041592"/>
    </source>
</evidence>
<evidence type="ECO:0000256" key="13">
    <source>
        <dbReference type="ARBA" id="ARBA00040794"/>
    </source>
</evidence>
<accession>A0A2X3EWF1</accession>
<dbReference type="EC" id="3.6.1.55" evidence="12"/>
<dbReference type="PROSITE" id="PS00893">
    <property type="entry name" value="NUDIX_BOX"/>
    <property type="match status" value="1"/>
</dbReference>
<dbReference type="InterPro" id="IPR047127">
    <property type="entry name" value="MutT-like"/>
</dbReference>
<evidence type="ECO:0000256" key="12">
    <source>
        <dbReference type="ARBA" id="ARBA00038905"/>
    </source>
</evidence>
<evidence type="ECO:0000256" key="10">
    <source>
        <dbReference type="ARBA" id="ARBA00035861"/>
    </source>
</evidence>
<feature type="binding site" evidence="17">
    <location>
        <position position="23"/>
    </location>
    <ligand>
        <name>8-oxo-dGTP</name>
        <dbReference type="ChEBI" id="CHEBI:77896"/>
    </ligand>
</feature>
<dbReference type="PANTHER" id="PTHR47707:SF1">
    <property type="entry name" value="NUDIX HYDROLASE FAMILY PROTEIN"/>
    <property type="match status" value="1"/>
</dbReference>
<sequence length="143" mass="16441">MKKLQIAVGIIRNPQGEIFITQRAADAHMANKLEFPGGKIESDETPEQALIRELQEEVGITVTTSSLFDKLEYQFPDRHITLWFSSWKVGKASRGVKKGSRVGGWRDQRWIRRRFLRRMNRLSANLSPRAEPRVARLTRQAPG</sequence>
<dbReference type="GO" id="GO:0046872">
    <property type="term" value="F:metal ion binding"/>
    <property type="evidence" value="ECO:0007669"/>
    <property type="project" value="UniProtKB-KW"/>
</dbReference>
<organism evidence="21 22">
    <name type="scientific">Klebsiella pneumoniae</name>
    <dbReference type="NCBI Taxonomy" id="573"/>
    <lineage>
        <taxon>Bacteria</taxon>
        <taxon>Pseudomonadati</taxon>
        <taxon>Pseudomonadota</taxon>
        <taxon>Gammaproteobacteria</taxon>
        <taxon>Enterobacterales</taxon>
        <taxon>Enterobacteriaceae</taxon>
        <taxon>Klebsiella/Raoultella group</taxon>
        <taxon>Klebsiella</taxon>
        <taxon>Klebsiella pneumoniae complex</taxon>
    </lineage>
</organism>
<evidence type="ECO:0000313" key="21">
    <source>
        <dbReference type="EMBL" id="SQC39247.1"/>
    </source>
</evidence>
<comment type="catalytic activity">
    <reaction evidence="10">
        <text>8-oxo-dGTP + H2O = 8-oxo-dGMP + diphosphate + H(+)</text>
        <dbReference type="Rhea" id="RHEA:31575"/>
        <dbReference type="ChEBI" id="CHEBI:15377"/>
        <dbReference type="ChEBI" id="CHEBI:15378"/>
        <dbReference type="ChEBI" id="CHEBI:33019"/>
        <dbReference type="ChEBI" id="CHEBI:63224"/>
        <dbReference type="ChEBI" id="CHEBI:77896"/>
        <dbReference type="EC" id="3.6.1.55"/>
    </reaction>
</comment>
<dbReference type="NCBIfam" id="NF008044">
    <property type="entry name" value="PRK10776.1"/>
    <property type="match status" value="1"/>
</dbReference>
<feature type="binding site" evidence="17">
    <location>
        <position position="28"/>
    </location>
    <ligand>
        <name>8-oxo-dGTP</name>
        <dbReference type="ChEBI" id="CHEBI:77896"/>
    </ligand>
</feature>
<evidence type="ECO:0000256" key="7">
    <source>
        <dbReference type="ARBA" id="ARBA00022801"/>
    </source>
</evidence>
<evidence type="ECO:0000256" key="5">
    <source>
        <dbReference type="ARBA" id="ARBA00022723"/>
    </source>
</evidence>
<dbReference type="GO" id="GO:0035539">
    <property type="term" value="F:8-oxo-7,8-dihydrodeoxyguanosine triphosphate pyrophosphatase activity"/>
    <property type="evidence" value="ECO:0007669"/>
    <property type="project" value="UniProtKB-EC"/>
</dbReference>
<evidence type="ECO:0000256" key="16">
    <source>
        <dbReference type="ARBA" id="ARBA00042798"/>
    </source>
</evidence>
<dbReference type="PROSITE" id="PS51462">
    <property type="entry name" value="NUDIX"/>
    <property type="match status" value="1"/>
</dbReference>
<dbReference type="GO" id="GO:0006260">
    <property type="term" value="P:DNA replication"/>
    <property type="evidence" value="ECO:0007669"/>
    <property type="project" value="UniProtKB-KW"/>
</dbReference>
<evidence type="ECO:0000256" key="6">
    <source>
        <dbReference type="ARBA" id="ARBA00022763"/>
    </source>
</evidence>
<evidence type="ECO:0000256" key="3">
    <source>
        <dbReference type="ARBA" id="ARBA00022457"/>
    </source>
</evidence>
<feature type="domain" description="Nudix hydrolase" evidence="20">
    <location>
        <begin position="1"/>
        <end position="136"/>
    </location>
</feature>
<dbReference type="GO" id="GO:0044715">
    <property type="term" value="F:8-oxo-dGDP phosphatase activity"/>
    <property type="evidence" value="ECO:0007669"/>
    <property type="project" value="TreeGrafter"/>
</dbReference>
<comment type="catalytic activity">
    <reaction evidence="11">
        <text>8-oxo-GTP + H2O = 8-oxo-GMP + diphosphate + H(+)</text>
        <dbReference type="Rhea" id="RHEA:67616"/>
        <dbReference type="ChEBI" id="CHEBI:15377"/>
        <dbReference type="ChEBI" id="CHEBI:15378"/>
        <dbReference type="ChEBI" id="CHEBI:33019"/>
        <dbReference type="ChEBI" id="CHEBI:143553"/>
        <dbReference type="ChEBI" id="CHEBI:145694"/>
    </reaction>
</comment>
<evidence type="ECO:0000256" key="15">
    <source>
        <dbReference type="ARBA" id="ARBA00041979"/>
    </source>
</evidence>
<dbReference type="AlphaFoldDB" id="A0A2X3EWF1"/>
<dbReference type="InterPro" id="IPR020084">
    <property type="entry name" value="NUDIX_hydrolase_CS"/>
</dbReference>
<dbReference type="InterPro" id="IPR015797">
    <property type="entry name" value="NUDIX_hydrolase-like_dom_sf"/>
</dbReference>
<dbReference type="PRINTS" id="PR00502">
    <property type="entry name" value="NUDIXFAMILY"/>
</dbReference>
<dbReference type="InterPro" id="IPR000086">
    <property type="entry name" value="NUDIX_hydrolase_dom"/>
</dbReference>
<dbReference type="CDD" id="cd03425">
    <property type="entry name" value="NUDIX_MutT_NudA_like"/>
    <property type="match status" value="1"/>
</dbReference>
<name>A0A2X3EWF1_KLEPN</name>
<keyword evidence="7 19" id="KW-0378">Hydrolase</keyword>
<evidence type="ECO:0000256" key="18">
    <source>
        <dbReference type="PIRSR" id="PIRSR603561-2"/>
    </source>
</evidence>
<keyword evidence="6" id="KW-0227">DNA damage</keyword>
<gene>
    <name evidence="21" type="primary">mutT</name>
    <name evidence="21" type="ORF">NCTC9128_05376</name>
</gene>
<evidence type="ECO:0000256" key="8">
    <source>
        <dbReference type="ARBA" id="ARBA00022842"/>
    </source>
</evidence>
<dbReference type="InterPro" id="IPR020476">
    <property type="entry name" value="Nudix_hydrolase"/>
</dbReference>
<evidence type="ECO:0000256" key="11">
    <source>
        <dbReference type="ARBA" id="ARBA00036904"/>
    </source>
</evidence>
<evidence type="ECO:0000256" key="2">
    <source>
        <dbReference type="ARBA" id="ARBA00005582"/>
    </source>
</evidence>
<comment type="cofactor">
    <cofactor evidence="1 18">
        <name>Mg(2+)</name>
        <dbReference type="ChEBI" id="CHEBI:18420"/>
    </cofactor>
</comment>
<dbReference type="GO" id="GO:0006281">
    <property type="term" value="P:DNA repair"/>
    <property type="evidence" value="ECO:0007669"/>
    <property type="project" value="UniProtKB-KW"/>
</dbReference>
<feature type="binding site" evidence="18">
    <location>
        <position position="57"/>
    </location>
    <ligand>
        <name>Mg(2+)</name>
        <dbReference type="ChEBI" id="CHEBI:18420"/>
    </ligand>
</feature>
<dbReference type="SUPFAM" id="SSF55811">
    <property type="entry name" value="Nudix"/>
    <property type="match status" value="1"/>
</dbReference>
<keyword evidence="8 18" id="KW-0460">Magnesium</keyword>
<evidence type="ECO:0000256" key="9">
    <source>
        <dbReference type="ARBA" id="ARBA00023204"/>
    </source>
</evidence>
<evidence type="ECO:0000256" key="4">
    <source>
        <dbReference type="ARBA" id="ARBA00022705"/>
    </source>
</evidence>